<sequence length="931" mass="105580">MRKSYNLSLFIIALLLHGMLMGQRANQISLTGNWSVKLDSLDIGLHEKWASQNFEGLSINLPGTLDDAGIGTPNTLEPALNNYVLSNLTRKHQYIGKAWYQKEINIPKSWKKKKISLTLERVIWESKVFVDGILIGNSESLVGAHEYDLPPHLSPGKHLLTIVIDNSNKYPFINVAGSKYPDPVNQDMAHGYTNHTQIKWNGIIGNIILEASEPNTPKNLQIFPDIDNKSLKISFEQIKPLSKKLGFELSDRNGEIIYSEIVNNAVVRGNNISFRINKPEKLEFWDEFHPVLYQAKVISHGQAVQTWFGYRKVGNTNGVLSLNDERIFLRGNLECAIFPLTGYPPMEKTDWAKLIGQAKNYGLNHLRFHSWCPPKAAFEAADEAGFYFQVELPHWSLKVGEDENTTLFLRKEAAKILKDYGNHPSFILMALGNELQGDIGLLNRMTAELKKMDNRRLFATTSFSFQKPTGTRPEQEDEFFIAQWTDKGWIRGQGIFNDKPPHFDTDYSVNSDHIQVPLISHEIGQYSVYPDLTEIPAYTGVLEPLNFIAVKNDLKKKGMLNLASDFTHASGKLAAMLYKEEIERALKTDSFDGFQLLQLQDFPGQGTALVGLLNAFWESKGVISAEEFSQFNSELVPLIRFEKAVFENGETFTAKIEVANFYREFKNKILDWSIMDDQGNILKNGELTNINLKIGNNLNLGTITYPINTDTAKKLKITVSLRDSKYKNSWSIWEYPNNVEVSSNKVVFANTIEEAQAALQKGKKVLFNPDYKTVQGIEGRFVPVFWSPVHFPNQPTTMGLLLNEKHPAFNNFPTDSYTDWQWWDLCIKSKSVITDSLEVTPLVRVIDNFVTNHSLSTVFEAKVGEGKLVFSSMDLFSDLKNRPTARQLRHSLLRYMESDAFAPSKSVNLEDLQKIQLANSQDGFSSKDIYD</sequence>
<accession>A0A1M4W539</accession>
<dbReference type="InterPro" id="IPR017853">
    <property type="entry name" value="GH"/>
</dbReference>
<evidence type="ECO:0000259" key="2">
    <source>
        <dbReference type="Pfam" id="PF02837"/>
    </source>
</evidence>
<feature type="domain" description="Glycosyl hydrolases family 2 sugar binding" evidence="2">
    <location>
        <begin position="29"/>
        <end position="164"/>
    </location>
</feature>
<dbReference type="SUPFAM" id="SSF51445">
    <property type="entry name" value="(Trans)glycosidases"/>
    <property type="match status" value="1"/>
</dbReference>
<name>A0A1M4W539_9FLAO</name>
<dbReference type="GO" id="GO:0005975">
    <property type="term" value="P:carbohydrate metabolic process"/>
    <property type="evidence" value="ECO:0007669"/>
    <property type="project" value="InterPro"/>
</dbReference>
<dbReference type="OrthoDB" id="9801077at2"/>
<evidence type="ECO:0000256" key="1">
    <source>
        <dbReference type="ARBA" id="ARBA00007401"/>
    </source>
</evidence>
<organism evidence="3 4">
    <name type="scientific">Arenibacter palladensis</name>
    <dbReference type="NCBI Taxonomy" id="237373"/>
    <lineage>
        <taxon>Bacteria</taxon>
        <taxon>Pseudomonadati</taxon>
        <taxon>Bacteroidota</taxon>
        <taxon>Flavobacteriia</taxon>
        <taxon>Flavobacteriales</taxon>
        <taxon>Flavobacteriaceae</taxon>
        <taxon>Arenibacter</taxon>
    </lineage>
</organism>
<dbReference type="InterPro" id="IPR006104">
    <property type="entry name" value="Glyco_hydro_2_N"/>
</dbReference>
<evidence type="ECO:0000313" key="4">
    <source>
        <dbReference type="Proteomes" id="UP000184406"/>
    </source>
</evidence>
<reference evidence="4" key="1">
    <citation type="submission" date="2016-11" db="EMBL/GenBank/DDBJ databases">
        <authorList>
            <person name="Varghese N."/>
            <person name="Submissions S."/>
        </authorList>
    </citation>
    <scope>NUCLEOTIDE SEQUENCE [LARGE SCALE GENOMIC DNA]</scope>
    <source>
        <strain evidence="4">DSM 17539</strain>
    </source>
</reference>
<dbReference type="RefSeq" id="WP_072860750.1">
    <property type="nucleotide sequence ID" value="NZ_FQUX01000001.1"/>
</dbReference>
<dbReference type="InterPro" id="IPR008979">
    <property type="entry name" value="Galactose-bd-like_sf"/>
</dbReference>
<dbReference type="Pfam" id="PF02837">
    <property type="entry name" value="Glyco_hydro_2_N"/>
    <property type="match status" value="1"/>
</dbReference>
<dbReference type="InterPro" id="IPR051913">
    <property type="entry name" value="GH2_Domain-Containing"/>
</dbReference>
<dbReference type="Proteomes" id="UP000184406">
    <property type="component" value="Unassembled WGS sequence"/>
</dbReference>
<protein>
    <submittedName>
        <fullName evidence="3">Glycosyl hydrolases family 2, sugar binding domain</fullName>
    </submittedName>
</protein>
<dbReference type="GO" id="GO:0004553">
    <property type="term" value="F:hydrolase activity, hydrolyzing O-glycosyl compounds"/>
    <property type="evidence" value="ECO:0007669"/>
    <property type="project" value="InterPro"/>
</dbReference>
<dbReference type="Gene3D" id="2.60.120.260">
    <property type="entry name" value="Galactose-binding domain-like"/>
    <property type="match status" value="1"/>
</dbReference>
<comment type="similarity">
    <text evidence="1">Belongs to the glycosyl hydrolase 2 family.</text>
</comment>
<dbReference type="SUPFAM" id="SSF49785">
    <property type="entry name" value="Galactose-binding domain-like"/>
    <property type="match status" value="1"/>
</dbReference>
<dbReference type="Gene3D" id="3.20.20.80">
    <property type="entry name" value="Glycosidases"/>
    <property type="match status" value="1"/>
</dbReference>
<dbReference type="PANTHER" id="PTHR42732">
    <property type="entry name" value="BETA-GALACTOSIDASE"/>
    <property type="match status" value="1"/>
</dbReference>
<keyword evidence="3" id="KW-0378">Hydrolase</keyword>
<evidence type="ECO:0000313" key="3">
    <source>
        <dbReference type="EMBL" id="SHE76371.1"/>
    </source>
</evidence>
<keyword evidence="4" id="KW-1185">Reference proteome</keyword>
<dbReference type="EMBL" id="FQUX01000001">
    <property type="protein sequence ID" value="SHE76371.1"/>
    <property type="molecule type" value="Genomic_DNA"/>
</dbReference>
<gene>
    <name evidence="3" type="ORF">SAMN03080594_1011211</name>
</gene>
<dbReference type="AlphaFoldDB" id="A0A1M4W539"/>
<proteinExistence type="inferred from homology"/>